<name>L8EC78_HUMAN</name>
<proteinExistence type="predicted"/>
<protein>
    <submittedName>
        <fullName evidence="1">Alternative protein IGF1</fullName>
    </submittedName>
</protein>
<sequence>MSHHTLPMCSLLMYDYMDLKHDPSLLILQLSLMGSFKGKKIQAFLK</sequence>
<dbReference type="EMBL" id="HF583595">
    <property type="protein sequence ID" value="CCQ43092.1"/>
    <property type="molecule type" value="Genomic_DNA"/>
</dbReference>
<gene>
    <name evidence="1" type="primary">IGF1</name>
</gene>
<dbReference type="ChiTaRS" id="IGF1">
    <property type="organism name" value="human"/>
</dbReference>
<dbReference type="OrthoDB" id="8936076at2759"/>
<organism evidence="1">
    <name type="scientific">Homo sapiens</name>
    <name type="common">Human</name>
    <dbReference type="NCBI Taxonomy" id="9606"/>
    <lineage>
        <taxon>Eukaryota</taxon>
        <taxon>Metazoa</taxon>
        <taxon>Chordata</taxon>
        <taxon>Craniata</taxon>
        <taxon>Vertebrata</taxon>
        <taxon>Euteleostomi</taxon>
        <taxon>Mammalia</taxon>
        <taxon>Eutheria</taxon>
        <taxon>Euarchontoglires</taxon>
        <taxon>Primates</taxon>
        <taxon>Haplorrhini</taxon>
        <taxon>Catarrhini</taxon>
        <taxon>Hominidae</taxon>
        <taxon>Homo</taxon>
    </lineage>
</organism>
<reference evidence="1" key="1">
    <citation type="journal article" date="2013" name="PLoS ONE">
        <title>Direct detection of alternative open reading frames translation products in human significantly expands the proteome.</title>
        <authorList>
            <person name="Vanderperre B."/>
            <person name="Lucier J.-F."/>
            <person name="Motard J."/>
            <person name="Tremblay G."/>
            <person name="Vanderperre S."/>
            <person name="Wisztorski M."/>
            <person name="Salzet M."/>
            <person name="Boisvert F.-M."/>
            <person name="Roucou X."/>
        </authorList>
    </citation>
    <scope>NUCLEOTIDE SEQUENCE</scope>
</reference>
<accession>L8EC78</accession>
<evidence type="ECO:0000313" key="1">
    <source>
        <dbReference type="EMBL" id="CCQ43092.1"/>
    </source>
</evidence>
<dbReference type="AlphaFoldDB" id="L8EC78"/>